<evidence type="ECO:0000256" key="9">
    <source>
        <dbReference type="SAM" id="Phobius"/>
    </source>
</evidence>
<evidence type="ECO:0000256" key="8">
    <source>
        <dbReference type="ARBA" id="ARBA00023136"/>
    </source>
</evidence>
<keyword evidence="13" id="KW-1185">Reference proteome</keyword>
<feature type="transmembrane region" description="Helical" evidence="9">
    <location>
        <begin position="198"/>
        <end position="219"/>
    </location>
</feature>
<feature type="transmembrane region" description="Helical" evidence="9">
    <location>
        <begin position="412"/>
        <end position="432"/>
    </location>
</feature>
<keyword evidence="6 9" id="KW-1133">Transmembrane helix</keyword>
<dbReference type="InterPro" id="IPR014755">
    <property type="entry name" value="Cu-Rt/internalin_Ig-like"/>
</dbReference>
<feature type="transmembrane region" description="Helical" evidence="9">
    <location>
        <begin position="340"/>
        <end position="357"/>
    </location>
</feature>
<feature type="transmembrane region" description="Helical" evidence="9">
    <location>
        <begin position="369"/>
        <end position="391"/>
    </location>
</feature>
<keyword evidence="5" id="KW-0732">Signal</keyword>
<evidence type="ECO:0000313" key="13">
    <source>
        <dbReference type="Proteomes" id="UP000675781"/>
    </source>
</evidence>
<dbReference type="InterPro" id="IPR008457">
    <property type="entry name" value="Cu-R_CopD_dom"/>
</dbReference>
<dbReference type="InterPro" id="IPR007348">
    <property type="entry name" value="CopC_dom"/>
</dbReference>
<dbReference type="AlphaFoldDB" id="A0A941EP75"/>
<keyword evidence="3 9" id="KW-0812">Transmembrane</keyword>
<dbReference type="Pfam" id="PF04234">
    <property type="entry name" value="CopC"/>
    <property type="match status" value="1"/>
</dbReference>
<dbReference type="GO" id="GO:0006825">
    <property type="term" value="P:copper ion transport"/>
    <property type="evidence" value="ECO:0007669"/>
    <property type="project" value="InterPro"/>
</dbReference>
<dbReference type="GO" id="GO:0005886">
    <property type="term" value="C:plasma membrane"/>
    <property type="evidence" value="ECO:0007669"/>
    <property type="project" value="UniProtKB-SubCell"/>
</dbReference>
<organism evidence="12 13">
    <name type="scientific">Actinospica durhamensis</name>
    <dbReference type="NCBI Taxonomy" id="1508375"/>
    <lineage>
        <taxon>Bacteria</taxon>
        <taxon>Bacillati</taxon>
        <taxon>Actinomycetota</taxon>
        <taxon>Actinomycetes</taxon>
        <taxon>Catenulisporales</taxon>
        <taxon>Actinospicaceae</taxon>
        <taxon>Actinospica</taxon>
    </lineage>
</organism>
<accession>A0A941EP75</accession>
<evidence type="ECO:0000259" key="11">
    <source>
        <dbReference type="Pfam" id="PF05425"/>
    </source>
</evidence>
<dbReference type="Pfam" id="PF05425">
    <property type="entry name" value="CopD"/>
    <property type="match status" value="1"/>
</dbReference>
<keyword evidence="4" id="KW-0479">Metal-binding</keyword>
<dbReference type="PANTHER" id="PTHR34820:SF4">
    <property type="entry name" value="INNER MEMBRANE PROTEIN YEBZ"/>
    <property type="match status" value="1"/>
</dbReference>
<proteinExistence type="predicted"/>
<sequence>MNQGPSATPGRRGGARVVSVLITLLVAGAALFAAAPAAEAHALPVSSTPAAGSSLTQLPAAVTVVFSESIVTRLSSLTVVNASGQVVDRGASHAVPGSSLGLTVALPTLLDGVYTVRWKTVSSDDGHTATGTFTFGIGQLAYAAMSGPAPALLSAPSSATPGGVAGRWLFDSGLGLLVGGCWIAAFGFPDPRSGRRPLILALGGAGVMLAGLAVTGWAQAAADQIGLGELASTSLGLGLIVQAVPGLVAAGCTAAALRWRGTARRILLPAALILAGVTIAGHVLTTHAASGSNTGLELVEQWAHVAAYATWIGGLAALLLTIGTEPGPAKSAAIRRFSRVAGYSLLALCLSGVLRAWDELGTEQALAETFFGKLVLLKVALVAALAGLGAYNRYRSVPAADHSLSRLRRVGAMEIGLASFALIAAATLSSTLPPALVQGEAKQKPAPQELVYATAPGIRASLEVSPGYAGPNRFVLRVYSASTGQELTDRQISDGTLAFAPYGRATETAATLPLNLAADGDLSAIGQQLTLTGRWIVTAQLTLPGGGTDIPFTLACSPSPSQLEEMTMGRMAMVYGLQLSGGRQLEAYLTPGRPGKDTLHLVFMNSRDAAISLAGAPTVTVHQDGSAAIRPLIMCSSGSNALIRGDYYAGSTYTAGRWDFHVTAKEADGNVMTADFTLTVS</sequence>
<evidence type="ECO:0000256" key="6">
    <source>
        <dbReference type="ARBA" id="ARBA00022989"/>
    </source>
</evidence>
<dbReference type="PANTHER" id="PTHR34820">
    <property type="entry name" value="INNER MEMBRANE PROTEIN YEBZ"/>
    <property type="match status" value="1"/>
</dbReference>
<feature type="transmembrane region" description="Helical" evidence="9">
    <location>
        <begin position="301"/>
        <end position="320"/>
    </location>
</feature>
<feature type="domain" description="Copper resistance protein D" evidence="11">
    <location>
        <begin position="332"/>
        <end position="428"/>
    </location>
</feature>
<dbReference type="EMBL" id="JAGSOG010000068">
    <property type="protein sequence ID" value="MBR7834730.1"/>
    <property type="molecule type" value="Genomic_DNA"/>
</dbReference>
<dbReference type="GO" id="GO:0042597">
    <property type="term" value="C:periplasmic space"/>
    <property type="evidence" value="ECO:0007669"/>
    <property type="project" value="InterPro"/>
</dbReference>
<dbReference type="GO" id="GO:0046688">
    <property type="term" value="P:response to copper ion"/>
    <property type="evidence" value="ECO:0007669"/>
    <property type="project" value="InterPro"/>
</dbReference>
<evidence type="ECO:0000256" key="2">
    <source>
        <dbReference type="ARBA" id="ARBA00022475"/>
    </source>
</evidence>
<feature type="transmembrane region" description="Helical" evidence="9">
    <location>
        <begin position="168"/>
        <end position="186"/>
    </location>
</feature>
<evidence type="ECO:0000313" key="12">
    <source>
        <dbReference type="EMBL" id="MBR7834730.1"/>
    </source>
</evidence>
<keyword evidence="8 9" id="KW-0472">Membrane</keyword>
<dbReference type="RefSeq" id="WP_212529248.1">
    <property type="nucleotide sequence ID" value="NZ_JAGSOG010000068.1"/>
</dbReference>
<feature type="transmembrane region" description="Helical" evidence="9">
    <location>
        <begin position="266"/>
        <end position="289"/>
    </location>
</feature>
<dbReference type="GO" id="GO:0005507">
    <property type="term" value="F:copper ion binding"/>
    <property type="evidence" value="ECO:0007669"/>
    <property type="project" value="InterPro"/>
</dbReference>
<dbReference type="Gene3D" id="2.60.40.1220">
    <property type="match status" value="1"/>
</dbReference>
<feature type="transmembrane region" description="Helical" evidence="9">
    <location>
        <begin position="239"/>
        <end position="259"/>
    </location>
</feature>
<evidence type="ECO:0000259" key="10">
    <source>
        <dbReference type="Pfam" id="PF04234"/>
    </source>
</evidence>
<comment type="caution">
    <text evidence="12">The sequence shown here is derived from an EMBL/GenBank/DDBJ whole genome shotgun (WGS) entry which is preliminary data.</text>
</comment>
<comment type="subcellular location">
    <subcellularLocation>
        <location evidence="1">Cell membrane</location>
        <topology evidence="1">Multi-pass membrane protein</topology>
    </subcellularLocation>
</comment>
<dbReference type="Proteomes" id="UP000675781">
    <property type="component" value="Unassembled WGS sequence"/>
</dbReference>
<keyword evidence="7" id="KW-0186">Copper</keyword>
<evidence type="ECO:0000256" key="4">
    <source>
        <dbReference type="ARBA" id="ARBA00022723"/>
    </source>
</evidence>
<evidence type="ECO:0000256" key="7">
    <source>
        <dbReference type="ARBA" id="ARBA00023008"/>
    </source>
</evidence>
<keyword evidence="2" id="KW-1003">Cell membrane</keyword>
<evidence type="ECO:0000256" key="5">
    <source>
        <dbReference type="ARBA" id="ARBA00022729"/>
    </source>
</evidence>
<protein>
    <submittedName>
        <fullName evidence="12">Copper resistance protein CopC/CopD</fullName>
    </submittedName>
</protein>
<evidence type="ECO:0000256" key="1">
    <source>
        <dbReference type="ARBA" id="ARBA00004651"/>
    </source>
</evidence>
<dbReference type="InterPro" id="IPR014756">
    <property type="entry name" value="Ig_E-set"/>
</dbReference>
<name>A0A941EP75_9ACTN</name>
<dbReference type="InterPro" id="IPR032694">
    <property type="entry name" value="CopC/D"/>
</dbReference>
<feature type="domain" description="CopC" evidence="10">
    <location>
        <begin position="41"/>
        <end position="136"/>
    </location>
</feature>
<evidence type="ECO:0000256" key="3">
    <source>
        <dbReference type="ARBA" id="ARBA00022692"/>
    </source>
</evidence>
<dbReference type="SUPFAM" id="SSF81296">
    <property type="entry name" value="E set domains"/>
    <property type="match status" value="1"/>
</dbReference>
<reference evidence="12" key="1">
    <citation type="submission" date="2021-04" db="EMBL/GenBank/DDBJ databases">
        <title>Genome based classification of Actinospica acidithermotolerans sp. nov., an actinobacterium isolated from an Indonesian hot spring.</title>
        <authorList>
            <person name="Kusuma A.B."/>
            <person name="Putra K.E."/>
            <person name="Nafisah S."/>
            <person name="Loh J."/>
            <person name="Nouioui I."/>
            <person name="Goodfellow M."/>
        </authorList>
    </citation>
    <scope>NUCLEOTIDE SEQUENCE</scope>
    <source>
        <strain evidence="12">CSCA 57</strain>
    </source>
</reference>
<gene>
    <name evidence="12" type="ORF">KDL01_15755</name>
</gene>